<gene>
    <name evidence="1" type="ORF">PXEA_LOCUS17075</name>
</gene>
<keyword evidence="2" id="KW-1185">Reference proteome</keyword>
<dbReference type="AlphaFoldDB" id="A0A448WYS7"/>
<dbReference type="Proteomes" id="UP000784294">
    <property type="component" value="Unassembled WGS sequence"/>
</dbReference>
<protein>
    <submittedName>
        <fullName evidence="1">Uncharacterized protein</fullName>
    </submittedName>
</protein>
<evidence type="ECO:0000313" key="2">
    <source>
        <dbReference type="Proteomes" id="UP000784294"/>
    </source>
</evidence>
<dbReference type="EMBL" id="CAAALY010062988">
    <property type="protein sequence ID" value="VEL23635.1"/>
    <property type="molecule type" value="Genomic_DNA"/>
</dbReference>
<sequence length="167" mass="18204">MSPLKTFPGRLTGQIPGSIFSSCFICHRGNKVLYHNIYILSKVVVPLYQNQGTSFFSVSINRLRVLKLGRNAVSVDPNRPIHHCQPTGVNERPPGSINLHWNRLEIDKEQLMSLSKCFSGIAGSGMQGLHVGAPQAIDCLSSKLAGHMHLISSLGSSPSCRASGRNR</sequence>
<dbReference type="PROSITE" id="PS51257">
    <property type="entry name" value="PROKAR_LIPOPROTEIN"/>
    <property type="match status" value="1"/>
</dbReference>
<proteinExistence type="predicted"/>
<name>A0A448WYS7_9PLAT</name>
<comment type="caution">
    <text evidence="1">The sequence shown here is derived from an EMBL/GenBank/DDBJ whole genome shotgun (WGS) entry which is preliminary data.</text>
</comment>
<accession>A0A448WYS7</accession>
<organism evidence="1 2">
    <name type="scientific">Protopolystoma xenopodis</name>
    <dbReference type="NCBI Taxonomy" id="117903"/>
    <lineage>
        <taxon>Eukaryota</taxon>
        <taxon>Metazoa</taxon>
        <taxon>Spiralia</taxon>
        <taxon>Lophotrochozoa</taxon>
        <taxon>Platyhelminthes</taxon>
        <taxon>Monogenea</taxon>
        <taxon>Polyopisthocotylea</taxon>
        <taxon>Polystomatidea</taxon>
        <taxon>Polystomatidae</taxon>
        <taxon>Protopolystoma</taxon>
    </lineage>
</organism>
<evidence type="ECO:0000313" key="1">
    <source>
        <dbReference type="EMBL" id="VEL23635.1"/>
    </source>
</evidence>
<reference evidence="1" key="1">
    <citation type="submission" date="2018-11" db="EMBL/GenBank/DDBJ databases">
        <authorList>
            <consortium name="Pathogen Informatics"/>
        </authorList>
    </citation>
    <scope>NUCLEOTIDE SEQUENCE</scope>
</reference>